<keyword evidence="1" id="KW-0175">Coiled coil</keyword>
<accession>A0A8S1W311</accession>
<dbReference type="AlphaFoldDB" id="A0A8S1W311"/>
<proteinExistence type="predicted"/>
<evidence type="ECO:0000256" key="1">
    <source>
        <dbReference type="SAM" id="Coils"/>
    </source>
</evidence>
<name>A0A8S1W311_9CILI</name>
<sequence>MNILQQKQTQENQETVCKIHNQELIAVKINLIKYIIQITDQRNKQEQQIQSQFQNLQNLFNNYENDFEKNSQQLKKYCNIQQLENDLVNYIEKNQNLELEKTKQQIKNKRKLKKKLVTQIRGKGKRIFKYQKII</sequence>
<organism evidence="2 3">
    <name type="scientific">Paramecium pentaurelia</name>
    <dbReference type="NCBI Taxonomy" id="43138"/>
    <lineage>
        <taxon>Eukaryota</taxon>
        <taxon>Sar</taxon>
        <taxon>Alveolata</taxon>
        <taxon>Ciliophora</taxon>
        <taxon>Intramacronucleata</taxon>
        <taxon>Oligohymenophorea</taxon>
        <taxon>Peniculida</taxon>
        <taxon>Parameciidae</taxon>
        <taxon>Paramecium</taxon>
    </lineage>
</organism>
<dbReference type="EMBL" id="CAJJDO010000079">
    <property type="protein sequence ID" value="CAD8182652.1"/>
    <property type="molecule type" value="Genomic_DNA"/>
</dbReference>
<keyword evidence="3" id="KW-1185">Reference proteome</keyword>
<reference evidence="2" key="1">
    <citation type="submission" date="2021-01" db="EMBL/GenBank/DDBJ databases">
        <authorList>
            <consortium name="Genoscope - CEA"/>
            <person name="William W."/>
        </authorList>
    </citation>
    <scope>NUCLEOTIDE SEQUENCE</scope>
</reference>
<comment type="caution">
    <text evidence="2">The sequence shown here is derived from an EMBL/GenBank/DDBJ whole genome shotgun (WGS) entry which is preliminary data.</text>
</comment>
<dbReference type="Proteomes" id="UP000689195">
    <property type="component" value="Unassembled WGS sequence"/>
</dbReference>
<evidence type="ECO:0000313" key="2">
    <source>
        <dbReference type="EMBL" id="CAD8182652.1"/>
    </source>
</evidence>
<evidence type="ECO:0000313" key="3">
    <source>
        <dbReference type="Proteomes" id="UP000689195"/>
    </source>
</evidence>
<protein>
    <submittedName>
        <fullName evidence="2">Uncharacterized protein</fullName>
    </submittedName>
</protein>
<feature type="coiled-coil region" evidence="1">
    <location>
        <begin position="42"/>
        <end position="119"/>
    </location>
</feature>
<gene>
    <name evidence="2" type="ORF">PPENT_87.1.T0790053</name>
</gene>